<protein>
    <submittedName>
        <fullName evidence="5">Pyridoxal-phosphate dependent enzyme</fullName>
    </submittedName>
</protein>
<dbReference type="EMBL" id="DTBJ01000025">
    <property type="protein sequence ID" value="HGM58664.1"/>
    <property type="molecule type" value="Genomic_DNA"/>
</dbReference>
<dbReference type="EMBL" id="DTAN01000111">
    <property type="protein sequence ID" value="HGU65142.1"/>
    <property type="molecule type" value="Genomic_DNA"/>
</dbReference>
<dbReference type="InterPro" id="IPR001926">
    <property type="entry name" value="TrpB-like_PALP"/>
</dbReference>
<comment type="caution">
    <text evidence="5">The sequence shown here is derived from an EMBL/GenBank/DDBJ whole genome shotgun (WGS) entry which is preliminary data.</text>
</comment>
<feature type="domain" description="Tryptophan synthase beta chain-like PALP" evidence="4">
    <location>
        <begin position="64"/>
        <end position="348"/>
    </location>
</feature>
<dbReference type="AlphaFoldDB" id="A0A7C4HDP5"/>
<gene>
    <name evidence="6" type="ORF">ENT92_02880</name>
    <name evidence="5" type="ORF">ENU14_03640</name>
</gene>
<keyword evidence="3" id="KW-0456">Lyase</keyword>
<dbReference type="GO" id="GO:0006565">
    <property type="term" value="P:L-serine catabolic process"/>
    <property type="evidence" value="ECO:0007669"/>
    <property type="project" value="TreeGrafter"/>
</dbReference>
<dbReference type="GO" id="GO:0003941">
    <property type="term" value="F:L-serine ammonia-lyase activity"/>
    <property type="evidence" value="ECO:0007669"/>
    <property type="project" value="TreeGrafter"/>
</dbReference>
<dbReference type="InterPro" id="IPR050147">
    <property type="entry name" value="Ser/Thr_Dehydratase"/>
</dbReference>
<dbReference type="Gene3D" id="3.40.50.1100">
    <property type="match status" value="2"/>
</dbReference>
<dbReference type="InterPro" id="IPR036052">
    <property type="entry name" value="TrpB-like_PALP_sf"/>
</dbReference>
<dbReference type="GO" id="GO:0006567">
    <property type="term" value="P:L-threonine catabolic process"/>
    <property type="evidence" value="ECO:0007669"/>
    <property type="project" value="TreeGrafter"/>
</dbReference>
<evidence type="ECO:0000259" key="4">
    <source>
        <dbReference type="Pfam" id="PF00291"/>
    </source>
</evidence>
<dbReference type="PANTHER" id="PTHR48078">
    <property type="entry name" value="THREONINE DEHYDRATASE, MITOCHONDRIAL-RELATED"/>
    <property type="match status" value="1"/>
</dbReference>
<evidence type="ECO:0000313" key="6">
    <source>
        <dbReference type="EMBL" id="HGU65142.1"/>
    </source>
</evidence>
<evidence type="ECO:0000256" key="3">
    <source>
        <dbReference type="ARBA" id="ARBA00023239"/>
    </source>
</evidence>
<proteinExistence type="predicted"/>
<keyword evidence="2" id="KW-0663">Pyridoxal phosphate</keyword>
<evidence type="ECO:0000256" key="2">
    <source>
        <dbReference type="ARBA" id="ARBA00022898"/>
    </source>
</evidence>
<reference evidence="5" key="1">
    <citation type="journal article" date="2020" name="mSystems">
        <title>Genome- and Community-Level Interaction Insights into Carbon Utilization and Element Cycling Functions of Hydrothermarchaeota in Hydrothermal Sediment.</title>
        <authorList>
            <person name="Zhou Z."/>
            <person name="Liu Y."/>
            <person name="Xu W."/>
            <person name="Pan J."/>
            <person name="Luo Z.H."/>
            <person name="Li M."/>
        </authorList>
    </citation>
    <scope>NUCLEOTIDE SEQUENCE [LARGE SCALE GENOMIC DNA]</scope>
    <source>
        <strain evidence="6">SpSt-622</strain>
        <strain evidence="5">SpSt-642</strain>
    </source>
</reference>
<dbReference type="PANTHER" id="PTHR48078:SF6">
    <property type="entry name" value="L-THREONINE DEHYDRATASE CATABOLIC TDCB"/>
    <property type="match status" value="1"/>
</dbReference>
<dbReference type="GO" id="GO:0009097">
    <property type="term" value="P:isoleucine biosynthetic process"/>
    <property type="evidence" value="ECO:0007669"/>
    <property type="project" value="TreeGrafter"/>
</dbReference>
<evidence type="ECO:0000313" key="5">
    <source>
        <dbReference type="EMBL" id="HGM58664.1"/>
    </source>
</evidence>
<dbReference type="Pfam" id="PF00291">
    <property type="entry name" value="PALP"/>
    <property type="match status" value="1"/>
</dbReference>
<accession>A0A7C4HDP5</accession>
<sequence length="358" mass="40136">MSEISNPFWKCIYCGFNESIWSNYYWKCPRCGKPLVINYSKVYEPKGRGIFRYSKTLPFTPEKTRGEGSTPLVVEKQGFNTLLFKLEYLNPTGSFKDRGSALAIYYGYRMNYKRVVEDTSGNTGISVTLYSKLYGLKPVIYMPRTAPLGKKRLISKLGGEIVETIDRSEASIKVLENTFQSYYVAHTWNYLYVIGASTIAYEVFDEYGVPDYVIVPVGSGGLILGLISGFEYLFETGLADRMPRFIAVQGYSVQPVFSSIKGYSIEGEDSDLADGIMVPNPPRLIEIVDYLKKYGEEVVLICNNEIARAVNELHDMGFIVEPTSASAWAGYLKIRDRLKGSVLIPLTGSGLKTIAHEP</sequence>
<evidence type="ECO:0000256" key="1">
    <source>
        <dbReference type="ARBA" id="ARBA00001933"/>
    </source>
</evidence>
<dbReference type="GO" id="GO:0004794">
    <property type="term" value="F:threonine deaminase activity"/>
    <property type="evidence" value="ECO:0007669"/>
    <property type="project" value="TreeGrafter"/>
</dbReference>
<name>A0A7C4HDP5_STAMA</name>
<dbReference type="SUPFAM" id="SSF53686">
    <property type="entry name" value="Tryptophan synthase beta subunit-like PLP-dependent enzymes"/>
    <property type="match status" value="1"/>
</dbReference>
<organism evidence="5">
    <name type="scientific">Staphylothermus marinus</name>
    <dbReference type="NCBI Taxonomy" id="2280"/>
    <lineage>
        <taxon>Archaea</taxon>
        <taxon>Thermoproteota</taxon>
        <taxon>Thermoprotei</taxon>
        <taxon>Desulfurococcales</taxon>
        <taxon>Desulfurococcaceae</taxon>
        <taxon>Staphylothermus</taxon>
    </lineage>
</organism>
<comment type="cofactor">
    <cofactor evidence="1">
        <name>pyridoxal 5'-phosphate</name>
        <dbReference type="ChEBI" id="CHEBI:597326"/>
    </cofactor>
</comment>